<dbReference type="GO" id="GO:0003680">
    <property type="term" value="F:minor groove of adenine-thymine-rich DNA binding"/>
    <property type="evidence" value="ECO:0007669"/>
    <property type="project" value="InterPro"/>
</dbReference>
<dbReference type="EMBL" id="JACGCM010002781">
    <property type="protein sequence ID" value="KAF6135611.1"/>
    <property type="molecule type" value="Genomic_DNA"/>
</dbReference>
<gene>
    <name evidence="2" type="ORF">GIB67_028182</name>
</gene>
<accession>A0A7J7KZ04</accession>
<evidence type="ECO:0000313" key="2">
    <source>
        <dbReference type="EMBL" id="KAF6135611.1"/>
    </source>
</evidence>
<feature type="domain" description="PPC" evidence="1">
    <location>
        <begin position="1"/>
        <end position="95"/>
    </location>
</feature>
<dbReference type="PANTHER" id="PTHR31100">
    <property type="entry name" value="AT-HOOK MOTIF NUCLEAR-LOCALIZED PROTEIN 15"/>
    <property type="match status" value="1"/>
</dbReference>
<keyword evidence="3" id="KW-1185">Reference proteome</keyword>
<dbReference type="InterPro" id="IPR005175">
    <property type="entry name" value="PPC_dom"/>
</dbReference>
<organism evidence="2 3">
    <name type="scientific">Kingdonia uniflora</name>
    <dbReference type="NCBI Taxonomy" id="39325"/>
    <lineage>
        <taxon>Eukaryota</taxon>
        <taxon>Viridiplantae</taxon>
        <taxon>Streptophyta</taxon>
        <taxon>Embryophyta</taxon>
        <taxon>Tracheophyta</taxon>
        <taxon>Spermatophyta</taxon>
        <taxon>Magnoliopsida</taxon>
        <taxon>Ranunculales</taxon>
        <taxon>Circaeasteraceae</taxon>
        <taxon>Kingdonia</taxon>
    </lineage>
</organism>
<dbReference type="SUPFAM" id="SSF117856">
    <property type="entry name" value="AF0104/ALDC/Ptd012-like"/>
    <property type="match status" value="1"/>
</dbReference>
<comment type="caution">
    <text evidence="2">The sequence shown here is derived from an EMBL/GenBank/DDBJ whole genome shotgun (WGS) entry which is preliminary data.</text>
</comment>
<dbReference type="AlphaFoldDB" id="A0A7J7KZ04"/>
<dbReference type="InterPro" id="IPR014476">
    <property type="entry name" value="AHL15-29"/>
</dbReference>
<evidence type="ECO:0000259" key="1">
    <source>
        <dbReference type="PROSITE" id="PS51742"/>
    </source>
</evidence>
<evidence type="ECO:0000313" key="3">
    <source>
        <dbReference type="Proteomes" id="UP000541444"/>
    </source>
</evidence>
<dbReference type="GO" id="GO:0005634">
    <property type="term" value="C:nucleus"/>
    <property type="evidence" value="ECO:0007669"/>
    <property type="project" value="TreeGrafter"/>
</dbReference>
<dbReference type="Pfam" id="PF03479">
    <property type="entry name" value="PCC"/>
    <property type="match status" value="1"/>
</dbReference>
<proteinExistence type="predicted"/>
<name>A0A7J7KZ04_9MAGN</name>
<sequence length="95" mass="9674">MNVTFGEVGSPAGRVAALSGRFDIIQLTGTILPPPAPSGSGGLTIYLVGLQAQIIRGKVVGPLMTAGTVVLMVASFANGALERLPLGLGEEKKEE</sequence>
<reference evidence="2 3" key="1">
    <citation type="journal article" date="2020" name="IScience">
        <title>Genome Sequencing of the Endangered Kingdonia uniflora (Circaeasteraceae, Ranunculales) Reveals Potential Mechanisms of Evolutionary Specialization.</title>
        <authorList>
            <person name="Sun Y."/>
            <person name="Deng T."/>
            <person name="Zhang A."/>
            <person name="Moore M.J."/>
            <person name="Landis J.B."/>
            <person name="Lin N."/>
            <person name="Zhang H."/>
            <person name="Zhang X."/>
            <person name="Huang J."/>
            <person name="Zhang X."/>
            <person name="Sun H."/>
            <person name="Wang H."/>
        </authorList>
    </citation>
    <scope>NUCLEOTIDE SEQUENCE [LARGE SCALE GENOMIC DNA]</scope>
    <source>
        <strain evidence="2">TB1705</strain>
        <tissue evidence="2">Leaf</tissue>
    </source>
</reference>
<dbReference type="PANTHER" id="PTHR31100:SF51">
    <property type="entry name" value="AT-HOOK MOTIF NUCLEAR-LOCALIZED PROTEIN 29"/>
    <property type="match status" value="1"/>
</dbReference>
<dbReference type="Gene3D" id="3.30.1330.80">
    <property type="entry name" value="Hypothetical protein, similar to alpha- acetolactate decarboxylase, domain 2"/>
    <property type="match status" value="1"/>
</dbReference>
<dbReference type="Proteomes" id="UP000541444">
    <property type="component" value="Unassembled WGS sequence"/>
</dbReference>
<dbReference type="GO" id="GO:0003700">
    <property type="term" value="F:DNA-binding transcription factor activity"/>
    <property type="evidence" value="ECO:0007669"/>
    <property type="project" value="TreeGrafter"/>
</dbReference>
<dbReference type="GO" id="GO:0010228">
    <property type="term" value="P:vegetative to reproductive phase transition of meristem"/>
    <property type="evidence" value="ECO:0007669"/>
    <property type="project" value="TreeGrafter"/>
</dbReference>
<dbReference type="PROSITE" id="PS51742">
    <property type="entry name" value="PPC"/>
    <property type="match status" value="1"/>
</dbReference>
<protein>
    <recommendedName>
        <fullName evidence="1">PPC domain-containing protein</fullName>
    </recommendedName>
</protein>